<dbReference type="InterPro" id="IPR006094">
    <property type="entry name" value="Oxid_FAD_bind_N"/>
</dbReference>
<comment type="caution">
    <text evidence="6">The sequence shown here is derived from an EMBL/GenBank/DDBJ whole genome shotgun (WGS) entry which is preliminary data.</text>
</comment>
<dbReference type="PANTHER" id="PTHR42973">
    <property type="entry name" value="BINDING OXIDOREDUCTASE, PUTATIVE (AFU_ORTHOLOGUE AFUA_1G17690)-RELATED"/>
    <property type="match status" value="1"/>
</dbReference>
<keyword evidence="2" id="KW-0285">Flavoprotein</keyword>
<dbReference type="InterPro" id="IPR050416">
    <property type="entry name" value="FAD-linked_Oxidoreductase"/>
</dbReference>
<dbReference type="GO" id="GO:0071949">
    <property type="term" value="F:FAD binding"/>
    <property type="evidence" value="ECO:0007669"/>
    <property type="project" value="InterPro"/>
</dbReference>
<dbReference type="Gene3D" id="3.30.465.10">
    <property type="match status" value="1"/>
</dbReference>
<dbReference type="InterPro" id="IPR036318">
    <property type="entry name" value="FAD-bd_PCMH-like_sf"/>
</dbReference>
<proteinExistence type="inferred from homology"/>
<name>A0A0A2JM68_PENEN</name>
<dbReference type="PROSITE" id="PS51387">
    <property type="entry name" value="FAD_PCMH"/>
    <property type="match status" value="1"/>
</dbReference>
<keyword evidence="3" id="KW-0274">FAD</keyword>
<dbReference type="PhylomeDB" id="A0A0A2JM68"/>
<evidence type="ECO:0000256" key="4">
    <source>
        <dbReference type="ARBA" id="ARBA00023002"/>
    </source>
</evidence>
<keyword evidence="7" id="KW-1185">Reference proteome</keyword>
<accession>A0A0A2JM68</accession>
<evidence type="ECO:0000313" key="7">
    <source>
        <dbReference type="Proteomes" id="UP000030143"/>
    </source>
</evidence>
<dbReference type="GO" id="GO:0016491">
    <property type="term" value="F:oxidoreductase activity"/>
    <property type="evidence" value="ECO:0007669"/>
    <property type="project" value="UniProtKB-KW"/>
</dbReference>
<dbReference type="AlphaFoldDB" id="A0A0A2JM68"/>
<organism evidence="6 7">
    <name type="scientific">Penicillium expansum</name>
    <name type="common">Blue mold rot fungus</name>
    <dbReference type="NCBI Taxonomy" id="27334"/>
    <lineage>
        <taxon>Eukaryota</taxon>
        <taxon>Fungi</taxon>
        <taxon>Dikarya</taxon>
        <taxon>Ascomycota</taxon>
        <taxon>Pezizomycotina</taxon>
        <taxon>Eurotiomycetes</taxon>
        <taxon>Eurotiomycetidae</taxon>
        <taxon>Eurotiales</taxon>
        <taxon>Aspergillaceae</taxon>
        <taxon>Penicillium</taxon>
    </lineage>
</organism>
<gene>
    <name evidence="6" type="ORF">PEX2_023630</name>
</gene>
<dbReference type="OrthoDB" id="2151789at2759"/>
<dbReference type="Pfam" id="PF01565">
    <property type="entry name" value="FAD_binding_4"/>
    <property type="match status" value="1"/>
</dbReference>
<sequence length="417" mass="45094">MKALFYLMIPTAIAVSTLRYTQSPTHVGIFDVLKQEFASINFFPGDDAFVKEVQVPWAAQTWVEPSCIFAPGNAKQLSFAFKQIASLGSQFAMRGGGHMPVASSHSISKGVLISRTNLDMLHLSKDKSILSIGPGWRWNDAFQFLKGTGRSVVGARSTHVGVPGYLLGGGISFYSYEYGLGSTNGNVKSYECVLADGKIVRATASNRYSDLFWALQAGGNSLCLVTRFELKTVHSPLTMIASPSYSSNASSEYIDSVFNYAINGHADPKGVVLPVIQYTSGASAPSYSATLIYNGNNTSPHILQDFLAGLVTPVNLNASNPLSPMSLGQYSRLETPVFEKGGQTYGRRQRFHLLPILAKRDAMQLVHDKYFEGARSHFNNTPGVGTGLAFNPITKHFLAAINAEPGALQGFDETPAL</sequence>
<dbReference type="RefSeq" id="XP_016596382.1">
    <property type="nucleotide sequence ID" value="XM_016739638.1"/>
</dbReference>
<dbReference type="InterPro" id="IPR016166">
    <property type="entry name" value="FAD-bd_PCMH"/>
</dbReference>
<feature type="domain" description="FAD-binding PCMH-type" evidence="5">
    <location>
        <begin position="61"/>
        <end position="235"/>
    </location>
</feature>
<dbReference type="Proteomes" id="UP000030143">
    <property type="component" value="Unassembled WGS sequence"/>
</dbReference>
<evidence type="ECO:0000256" key="2">
    <source>
        <dbReference type="ARBA" id="ARBA00022630"/>
    </source>
</evidence>
<protein>
    <submittedName>
        <fullName evidence="6">FAD linked oxidase, N-terminal</fullName>
    </submittedName>
</protein>
<dbReference type="STRING" id="27334.A0A0A2JM68"/>
<comment type="similarity">
    <text evidence="1">Belongs to the oxygen-dependent FAD-linked oxidoreductase family.</text>
</comment>
<dbReference type="PANTHER" id="PTHR42973:SF54">
    <property type="entry name" value="FAD-BINDING PCMH-TYPE DOMAIN-CONTAINING PROTEIN"/>
    <property type="match status" value="1"/>
</dbReference>
<evidence type="ECO:0000256" key="3">
    <source>
        <dbReference type="ARBA" id="ARBA00022827"/>
    </source>
</evidence>
<evidence type="ECO:0000259" key="5">
    <source>
        <dbReference type="PROSITE" id="PS51387"/>
    </source>
</evidence>
<evidence type="ECO:0000256" key="1">
    <source>
        <dbReference type="ARBA" id="ARBA00005466"/>
    </source>
</evidence>
<evidence type="ECO:0000313" key="6">
    <source>
        <dbReference type="EMBL" id="KGO53835.1"/>
    </source>
</evidence>
<keyword evidence="4" id="KW-0560">Oxidoreductase</keyword>
<dbReference type="HOGENOM" id="CLU_018354_1_2_1"/>
<dbReference type="InterPro" id="IPR016169">
    <property type="entry name" value="FAD-bd_PCMH_sub2"/>
</dbReference>
<dbReference type="SUPFAM" id="SSF56176">
    <property type="entry name" value="FAD-binding/transporter-associated domain-like"/>
    <property type="match status" value="1"/>
</dbReference>
<dbReference type="VEuPathDB" id="FungiDB:PEXP_028400"/>
<dbReference type="EMBL" id="JQFZ01000245">
    <property type="protein sequence ID" value="KGO53835.1"/>
    <property type="molecule type" value="Genomic_DNA"/>
</dbReference>
<dbReference type="GeneID" id="27675057"/>
<reference evidence="6 7" key="1">
    <citation type="journal article" date="2015" name="Mol. Plant Microbe Interact.">
        <title>Genome, transcriptome, and functional analyses of Penicillium expansum provide new insights into secondary metabolism and pathogenicity.</title>
        <authorList>
            <person name="Ballester A.R."/>
            <person name="Marcet-Houben M."/>
            <person name="Levin E."/>
            <person name="Sela N."/>
            <person name="Selma-Lazaro C."/>
            <person name="Carmona L."/>
            <person name="Wisniewski M."/>
            <person name="Droby S."/>
            <person name="Gonzalez-Candelas L."/>
            <person name="Gabaldon T."/>
        </authorList>
    </citation>
    <scope>NUCLEOTIDE SEQUENCE [LARGE SCALE GENOMIC DNA]</scope>
    <source>
        <strain evidence="6 7">MD-8</strain>
    </source>
</reference>